<reference evidence="2 3" key="1">
    <citation type="submission" date="2020-03" db="EMBL/GenBank/DDBJ databases">
        <title>Draft Genome Sequence of Cudoniella acicularis.</title>
        <authorList>
            <person name="Buettner E."/>
            <person name="Kellner H."/>
        </authorList>
    </citation>
    <scope>NUCLEOTIDE SEQUENCE [LARGE SCALE GENOMIC DNA]</scope>
    <source>
        <strain evidence="2 3">DSM 108380</strain>
    </source>
</reference>
<comment type="caution">
    <text evidence="2">The sequence shown here is derived from an EMBL/GenBank/DDBJ whole genome shotgun (WGS) entry which is preliminary data.</text>
</comment>
<organism evidence="2 3">
    <name type="scientific">Cudoniella acicularis</name>
    <dbReference type="NCBI Taxonomy" id="354080"/>
    <lineage>
        <taxon>Eukaryota</taxon>
        <taxon>Fungi</taxon>
        <taxon>Dikarya</taxon>
        <taxon>Ascomycota</taxon>
        <taxon>Pezizomycotina</taxon>
        <taxon>Leotiomycetes</taxon>
        <taxon>Helotiales</taxon>
        <taxon>Tricladiaceae</taxon>
        <taxon>Cudoniella</taxon>
    </lineage>
</organism>
<accession>A0A8H4RCR5</accession>
<gene>
    <name evidence="2" type="ORF">G7Y89_g10460</name>
</gene>
<proteinExistence type="predicted"/>
<dbReference type="AlphaFoldDB" id="A0A8H4RCR5"/>
<feature type="region of interest" description="Disordered" evidence="1">
    <location>
        <begin position="80"/>
        <end position="164"/>
    </location>
</feature>
<feature type="compositionally biased region" description="Polar residues" evidence="1">
    <location>
        <begin position="92"/>
        <end position="108"/>
    </location>
</feature>
<evidence type="ECO:0000313" key="2">
    <source>
        <dbReference type="EMBL" id="KAF4627695.1"/>
    </source>
</evidence>
<name>A0A8H4RCR5_9HELO</name>
<sequence>MKSQALLTKLHDLPPKIVGFAANYSRKYSSDPWKAAQAYFFKEPLRSFRQELDFEGFLFMHYRIFLERIEDWEDGCMTGALDPSKTRETEENLTTPGILTETSGNKRSTTQKKRKHNLEFESNGVTSNKRRKNGEKVAESASIVEHFNGPRWKQPTTTKHTPRW</sequence>
<feature type="compositionally biased region" description="Polar residues" evidence="1">
    <location>
        <begin position="154"/>
        <end position="164"/>
    </location>
</feature>
<keyword evidence="3" id="KW-1185">Reference proteome</keyword>
<dbReference type="Proteomes" id="UP000566819">
    <property type="component" value="Unassembled WGS sequence"/>
</dbReference>
<dbReference type="EMBL" id="JAAMPI010000925">
    <property type="protein sequence ID" value="KAF4627695.1"/>
    <property type="molecule type" value="Genomic_DNA"/>
</dbReference>
<evidence type="ECO:0000256" key="1">
    <source>
        <dbReference type="SAM" id="MobiDB-lite"/>
    </source>
</evidence>
<protein>
    <submittedName>
        <fullName evidence="2">Uncharacterized protein</fullName>
    </submittedName>
</protein>
<evidence type="ECO:0000313" key="3">
    <source>
        <dbReference type="Proteomes" id="UP000566819"/>
    </source>
</evidence>